<dbReference type="EMBL" id="JACCCC010000001">
    <property type="protein sequence ID" value="NYE49208.1"/>
    <property type="molecule type" value="Genomic_DNA"/>
</dbReference>
<dbReference type="Proteomes" id="UP000589036">
    <property type="component" value="Unassembled WGS sequence"/>
</dbReference>
<evidence type="ECO:0000313" key="1">
    <source>
        <dbReference type="EMBL" id="NYE49208.1"/>
    </source>
</evidence>
<protein>
    <submittedName>
        <fullName evidence="1">Uncharacterized protein</fullName>
    </submittedName>
</protein>
<evidence type="ECO:0000313" key="2">
    <source>
        <dbReference type="Proteomes" id="UP000589036"/>
    </source>
</evidence>
<gene>
    <name evidence="1" type="ORF">HDA32_004328</name>
</gene>
<organism evidence="1 2">
    <name type="scientific">Spinactinospora alkalitolerans</name>
    <dbReference type="NCBI Taxonomy" id="687207"/>
    <lineage>
        <taxon>Bacteria</taxon>
        <taxon>Bacillati</taxon>
        <taxon>Actinomycetota</taxon>
        <taxon>Actinomycetes</taxon>
        <taxon>Streptosporangiales</taxon>
        <taxon>Nocardiopsidaceae</taxon>
        <taxon>Spinactinospora</taxon>
    </lineage>
</organism>
<name>A0A852TZ64_9ACTN</name>
<keyword evidence="2" id="KW-1185">Reference proteome</keyword>
<dbReference type="RefSeq" id="WP_179644912.1">
    <property type="nucleotide sequence ID" value="NZ_BAAAYY010000031.1"/>
</dbReference>
<accession>A0A852TZ64</accession>
<dbReference type="AlphaFoldDB" id="A0A852TZ64"/>
<comment type="caution">
    <text evidence="1">The sequence shown here is derived from an EMBL/GenBank/DDBJ whole genome shotgun (WGS) entry which is preliminary data.</text>
</comment>
<proteinExistence type="predicted"/>
<sequence length="91" mass="10335">MTYPAIRELERALEFGWTWAGDDLDKQVFVDALSIMPMGTEVGPRAVRLLATKDHELCRRIAVLRDSDRAFEENPAKPTWADEHDHDIVGA</sequence>
<reference evidence="1 2" key="1">
    <citation type="submission" date="2020-07" db="EMBL/GenBank/DDBJ databases">
        <title>Sequencing the genomes of 1000 actinobacteria strains.</title>
        <authorList>
            <person name="Klenk H.-P."/>
        </authorList>
    </citation>
    <scope>NUCLEOTIDE SEQUENCE [LARGE SCALE GENOMIC DNA]</scope>
    <source>
        <strain evidence="1 2">CXB654</strain>
    </source>
</reference>